<keyword evidence="3" id="KW-0964">Secreted</keyword>
<keyword evidence="7" id="KW-1133">Transmembrane helix</keyword>
<evidence type="ECO:0000256" key="1">
    <source>
        <dbReference type="ARBA" id="ARBA00004168"/>
    </source>
</evidence>
<dbReference type="RefSeq" id="WP_198618813.1">
    <property type="nucleotide sequence ID" value="NZ_JABANU010000058.1"/>
</dbReference>
<evidence type="ECO:0000256" key="4">
    <source>
        <dbReference type="ARBA" id="ARBA00022729"/>
    </source>
</evidence>
<dbReference type="Pfam" id="PF00746">
    <property type="entry name" value="Gram_pos_anchor"/>
    <property type="match status" value="1"/>
</dbReference>
<keyword evidence="2" id="KW-0134">Cell wall</keyword>
<dbReference type="Pfam" id="PF17936">
    <property type="entry name" value="Big_6"/>
    <property type="match status" value="1"/>
</dbReference>
<keyword evidence="7" id="KW-0812">Transmembrane</keyword>
<feature type="transmembrane region" description="Helical" evidence="7">
    <location>
        <begin position="248"/>
        <end position="265"/>
    </location>
</feature>
<organism evidence="9 10">
    <name type="scientific">Staphylococcus canis</name>
    <dbReference type="NCBI Taxonomy" id="2724942"/>
    <lineage>
        <taxon>Bacteria</taxon>
        <taxon>Bacillati</taxon>
        <taxon>Bacillota</taxon>
        <taxon>Bacilli</taxon>
        <taxon>Bacillales</taxon>
        <taxon>Staphylococcaceae</taxon>
        <taxon>Staphylococcus</taxon>
    </lineage>
</organism>
<dbReference type="InterPro" id="IPR019931">
    <property type="entry name" value="LPXTG_anchor"/>
</dbReference>
<feature type="non-terminal residue" evidence="9">
    <location>
        <position position="1"/>
    </location>
</feature>
<keyword evidence="4" id="KW-0732">Signal</keyword>
<dbReference type="NCBIfam" id="TIGR01167">
    <property type="entry name" value="LPXTG_anchor"/>
    <property type="match status" value="1"/>
</dbReference>
<dbReference type="InterPro" id="IPR013783">
    <property type="entry name" value="Ig-like_fold"/>
</dbReference>
<gene>
    <name evidence="9" type="ORF">HHH54_10880</name>
</gene>
<keyword evidence="5" id="KW-0572">Peptidoglycan-anchor</keyword>
<dbReference type="PROSITE" id="PS50847">
    <property type="entry name" value="GRAM_POS_ANCHORING"/>
    <property type="match status" value="1"/>
</dbReference>
<accession>A0ABS0TBD1</accession>
<keyword evidence="7" id="KW-0472">Membrane</keyword>
<comment type="subcellular location">
    <subcellularLocation>
        <location evidence="1">Secreted</location>
        <location evidence="1">Cell wall</location>
        <topology evidence="1">Peptidoglycan-anchor</topology>
    </subcellularLocation>
</comment>
<evidence type="ECO:0000256" key="3">
    <source>
        <dbReference type="ARBA" id="ARBA00022525"/>
    </source>
</evidence>
<feature type="compositionally biased region" description="Polar residues" evidence="6">
    <location>
        <begin position="184"/>
        <end position="228"/>
    </location>
</feature>
<evidence type="ECO:0000256" key="6">
    <source>
        <dbReference type="SAM" id="MobiDB-lite"/>
    </source>
</evidence>
<evidence type="ECO:0000313" key="9">
    <source>
        <dbReference type="EMBL" id="MBI5976052.1"/>
    </source>
</evidence>
<evidence type="ECO:0000259" key="8">
    <source>
        <dbReference type="PROSITE" id="PS50847"/>
    </source>
</evidence>
<protein>
    <submittedName>
        <fullName evidence="9">LPXTG cell wall anchor domain-containing protein</fullName>
    </submittedName>
</protein>
<reference evidence="9 10" key="1">
    <citation type="submission" date="2020-04" db="EMBL/GenBank/DDBJ databases">
        <title>Staphylococcus species from domestic dog.</title>
        <authorList>
            <person name="Paterson G.K."/>
        </authorList>
    </citation>
    <scope>NUCLEOTIDE SEQUENCE [LARGE SCALE GENOMIC DNA]</scope>
    <source>
        <strain evidence="9 10">H16/1A</strain>
    </source>
</reference>
<feature type="domain" description="Gram-positive cocci surface proteins LPxTG" evidence="8">
    <location>
        <begin position="237"/>
        <end position="274"/>
    </location>
</feature>
<feature type="compositionally biased region" description="Low complexity" evidence="6">
    <location>
        <begin position="162"/>
        <end position="183"/>
    </location>
</feature>
<dbReference type="EMBL" id="JABANU010000058">
    <property type="protein sequence ID" value="MBI5976052.1"/>
    <property type="molecule type" value="Genomic_DNA"/>
</dbReference>
<dbReference type="Gene3D" id="2.60.40.10">
    <property type="entry name" value="Immunoglobulins"/>
    <property type="match status" value="2"/>
</dbReference>
<feature type="region of interest" description="Disordered" evidence="6">
    <location>
        <begin position="136"/>
        <end position="245"/>
    </location>
</feature>
<evidence type="ECO:0000256" key="5">
    <source>
        <dbReference type="ARBA" id="ARBA00023088"/>
    </source>
</evidence>
<evidence type="ECO:0000313" key="10">
    <source>
        <dbReference type="Proteomes" id="UP000751852"/>
    </source>
</evidence>
<keyword evidence="10" id="KW-1185">Reference proteome</keyword>
<dbReference type="Proteomes" id="UP000751852">
    <property type="component" value="Unassembled WGS sequence"/>
</dbReference>
<evidence type="ECO:0000256" key="2">
    <source>
        <dbReference type="ARBA" id="ARBA00022512"/>
    </source>
</evidence>
<comment type="caution">
    <text evidence="9">The sequence shown here is derived from an EMBL/GenBank/DDBJ whole genome shotgun (WGS) entry which is preliminary data.</text>
</comment>
<proteinExistence type="predicted"/>
<name>A0ABS0TBD1_9STAP</name>
<dbReference type="InterPro" id="IPR041498">
    <property type="entry name" value="Big_6"/>
</dbReference>
<sequence length="274" mass="28566">ETTVDQDGNWTVDVPNGTDLNEGDVITAIEKDKDGNVSGTTTVTVGGNDQGQVDLPAPTVDPIHDNDTTVTGHGGTPGNTIVITWPDGSTTETTVDEDGNWTIDVPSGIDLNEGDVITAIEKDKDGNVSATTTVTVTHEQDNTGSNGGTGDMNDGSTGSNEGTGDMSDDSTGSMDGMNGGNTDSNESGMMTPEAPQSNEPSMNNTDTPNMPNAPQQEMNQEANDNNMANDKVQEEALPDTGQNNDNRGTLFGGLFAALGGLLLFGRRKDRKDQQ</sequence>
<evidence type="ECO:0000256" key="7">
    <source>
        <dbReference type="SAM" id="Phobius"/>
    </source>
</evidence>